<evidence type="ECO:0000313" key="2">
    <source>
        <dbReference type="EMBL" id="GAA0167246.1"/>
    </source>
</evidence>
<protein>
    <submittedName>
        <fullName evidence="2">Uncharacterized protein</fullName>
    </submittedName>
</protein>
<organism evidence="2 3">
    <name type="scientific">Lithospermum erythrorhizon</name>
    <name type="common">Purple gromwell</name>
    <name type="synonym">Lithospermum officinale var. erythrorhizon</name>
    <dbReference type="NCBI Taxonomy" id="34254"/>
    <lineage>
        <taxon>Eukaryota</taxon>
        <taxon>Viridiplantae</taxon>
        <taxon>Streptophyta</taxon>
        <taxon>Embryophyta</taxon>
        <taxon>Tracheophyta</taxon>
        <taxon>Spermatophyta</taxon>
        <taxon>Magnoliopsida</taxon>
        <taxon>eudicotyledons</taxon>
        <taxon>Gunneridae</taxon>
        <taxon>Pentapetalae</taxon>
        <taxon>asterids</taxon>
        <taxon>lamiids</taxon>
        <taxon>Boraginales</taxon>
        <taxon>Boraginaceae</taxon>
        <taxon>Boraginoideae</taxon>
        <taxon>Lithospermeae</taxon>
        <taxon>Lithospermum</taxon>
    </lineage>
</organism>
<comment type="caution">
    <text evidence="2">The sequence shown here is derived from an EMBL/GenBank/DDBJ whole genome shotgun (WGS) entry which is preliminary data.</text>
</comment>
<dbReference type="AlphaFoldDB" id="A0AAV3QVD3"/>
<evidence type="ECO:0000313" key="3">
    <source>
        <dbReference type="Proteomes" id="UP001454036"/>
    </source>
</evidence>
<sequence length="34" mass="3697">MPFTDKLDAMEVNPMRSEGEEDNSPGKQKEGGTA</sequence>
<proteinExistence type="predicted"/>
<keyword evidence="3" id="KW-1185">Reference proteome</keyword>
<feature type="region of interest" description="Disordered" evidence="1">
    <location>
        <begin position="1"/>
        <end position="34"/>
    </location>
</feature>
<accession>A0AAV3QVD3</accession>
<dbReference type="EMBL" id="BAABME010006017">
    <property type="protein sequence ID" value="GAA0167246.1"/>
    <property type="molecule type" value="Genomic_DNA"/>
</dbReference>
<reference evidence="2 3" key="1">
    <citation type="submission" date="2024-01" db="EMBL/GenBank/DDBJ databases">
        <title>The complete chloroplast genome sequence of Lithospermum erythrorhizon: insights into the phylogenetic relationship among Boraginaceae species and the maternal lineages of purple gromwells.</title>
        <authorList>
            <person name="Okada T."/>
            <person name="Watanabe K."/>
        </authorList>
    </citation>
    <scope>NUCLEOTIDE SEQUENCE [LARGE SCALE GENOMIC DNA]</scope>
</reference>
<gene>
    <name evidence="2" type="ORF">LIER_22221</name>
</gene>
<dbReference type="Proteomes" id="UP001454036">
    <property type="component" value="Unassembled WGS sequence"/>
</dbReference>
<evidence type="ECO:0000256" key="1">
    <source>
        <dbReference type="SAM" id="MobiDB-lite"/>
    </source>
</evidence>
<name>A0AAV3QVD3_LITER</name>